<comment type="caution">
    <text evidence="1">The sequence shown here is derived from an EMBL/GenBank/DDBJ whole genome shotgun (WGS) entry which is preliminary data.</text>
</comment>
<organism evidence="1 2">
    <name type="scientific">Chara braunii</name>
    <name type="common">Braun's stonewort</name>
    <dbReference type="NCBI Taxonomy" id="69332"/>
    <lineage>
        <taxon>Eukaryota</taxon>
        <taxon>Viridiplantae</taxon>
        <taxon>Streptophyta</taxon>
        <taxon>Charophyceae</taxon>
        <taxon>Charales</taxon>
        <taxon>Characeae</taxon>
        <taxon>Chara</taxon>
    </lineage>
</organism>
<reference evidence="1 2" key="1">
    <citation type="journal article" date="2018" name="Cell">
        <title>The Chara Genome: Secondary Complexity and Implications for Plant Terrestrialization.</title>
        <authorList>
            <person name="Nishiyama T."/>
            <person name="Sakayama H."/>
            <person name="Vries J.D."/>
            <person name="Buschmann H."/>
            <person name="Saint-Marcoux D."/>
            <person name="Ullrich K.K."/>
            <person name="Haas F.B."/>
            <person name="Vanderstraeten L."/>
            <person name="Becker D."/>
            <person name="Lang D."/>
            <person name="Vosolsobe S."/>
            <person name="Rombauts S."/>
            <person name="Wilhelmsson P.K.I."/>
            <person name="Janitza P."/>
            <person name="Kern R."/>
            <person name="Heyl A."/>
            <person name="Rumpler F."/>
            <person name="Villalobos L.I.A.C."/>
            <person name="Clay J.M."/>
            <person name="Skokan R."/>
            <person name="Toyoda A."/>
            <person name="Suzuki Y."/>
            <person name="Kagoshima H."/>
            <person name="Schijlen E."/>
            <person name="Tajeshwar N."/>
            <person name="Catarino B."/>
            <person name="Hetherington A.J."/>
            <person name="Saltykova A."/>
            <person name="Bonnot C."/>
            <person name="Breuninger H."/>
            <person name="Symeonidi A."/>
            <person name="Radhakrishnan G.V."/>
            <person name="Van Nieuwerburgh F."/>
            <person name="Deforce D."/>
            <person name="Chang C."/>
            <person name="Karol K.G."/>
            <person name="Hedrich R."/>
            <person name="Ulvskov P."/>
            <person name="Glockner G."/>
            <person name="Delwiche C.F."/>
            <person name="Petrasek J."/>
            <person name="Van de Peer Y."/>
            <person name="Friml J."/>
            <person name="Beilby M."/>
            <person name="Dolan L."/>
            <person name="Kohara Y."/>
            <person name="Sugano S."/>
            <person name="Fujiyama A."/>
            <person name="Delaux P.-M."/>
            <person name="Quint M."/>
            <person name="TheiBen G."/>
            <person name="Hagemann M."/>
            <person name="Harholt J."/>
            <person name="Dunand C."/>
            <person name="Zachgo S."/>
            <person name="Langdale J."/>
            <person name="Maumus F."/>
            <person name="Straeten D.V.D."/>
            <person name="Gould S.B."/>
            <person name="Rensing S.A."/>
        </authorList>
    </citation>
    <scope>NUCLEOTIDE SEQUENCE [LARGE SCALE GENOMIC DNA]</scope>
    <source>
        <strain evidence="1 2">S276</strain>
    </source>
</reference>
<proteinExistence type="predicted"/>
<accession>A0A388KKG9</accession>
<name>A0A388KKG9_CHABU</name>
<protein>
    <submittedName>
        <fullName evidence="1">Uncharacterized protein</fullName>
    </submittedName>
</protein>
<keyword evidence="2" id="KW-1185">Reference proteome</keyword>
<evidence type="ECO:0000313" key="1">
    <source>
        <dbReference type="EMBL" id="GBG70488.1"/>
    </source>
</evidence>
<dbReference type="Gramene" id="GBG70488">
    <property type="protein sequence ID" value="GBG70488"/>
    <property type="gene ID" value="CBR_g6617"/>
</dbReference>
<evidence type="ECO:0000313" key="2">
    <source>
        <dbReference type="Proteomes" id="UP000265515"/>
    </source>
</evidence>
<dbReference type="Proteomes" id="UP000265515">
    <property type="component" value="Unassembled WGS sequence"/>
</dbReference>
<dbReference type="EMBL" id="BFEA01000131">
    <property type="protein sequence ID" value="GBG70488.1"/>
    <property type="molecule type" value="Genomic_DNA"/>
</dbReference>
<sequence>MCGEERSVVQRGAVRPCCPPMKRMGSRCLCDDTDLLCAASDGPSDIVSDTACDRPSTPRLFGELLGYRFFPL</sequence>
<gene>
    <name evidence="1" type="ORF">CBR_g6617</name>
</gene>
<dbReference type="AlphaFoldDB" id="A0A388KKG9"/>